<dbReference type="RefSeq" id="WP_017981593.1">
    <property type="nucleotide sequence ID" value="NZ_AQUL01000001.1"/>
</dbReference>
<dbReference type="KEGG" id="amq:AMETH_2289"/>
<dbReference type="AlphaFoldDB" id="A0A076MTZ6"/>
<evidence type="ECO:0000313" key="7">
    <source>
        <dbReference type="Proteomes" id="UP000062973"/>
    </source>
</evidence>
<evidence type="ECO:0000256" key="1">
    <source>
        <dbReference type="ARBA" id="ARBA00004496"/>
    </source>
</evidence>
<evidence type="ECO:0000256" key="2">
    <source>
        <dbReference type="ARBA" id="ARBA00006411"/>
    </source>
</evidence>
<dbReference type="Pfam" id="PF14011">
    <property type="entry name" value="ESX-1_EspG"/>
    <property type="match status" value="1"/>
</dbReference>
<dbReference type="InterPro" id="IPR025734">
    <property type="entry name" value="EspG"/>
</dbReference>
<dbReference type="STRING" id="1068978.AMETH_2289"/>
<keyword evidence="3" id="KW-0963">Cytoplasm</keyword>
<dbReference type="PATRIC" id="fig|1068978.7.peg.2434"/>
<keyword evidence="7" id="KW-1185">Reference proteome</keyword>
<evidence type="ECO:0000256" key="3">
    <source>
        <dbReference type="ARBA" id="ARBA00022490"/>
    </source>
</evidence>
<evidence type="ECO:0000256" key="4">
    <source>
        <dbReference type="ARBA" id="ARBA00023186"/>
    </source>
</evidence>
<proteinExistence type="inferred from homology"/>
<dbReference type="OrthoDB" id="3687316at2"/>
<keyword evidence="4" id="KW-0143">Chaperone</keyword>
<dbReference type="EMBL" id="CP009110">
    <property type="protein sequence ID" value="AIJ22381.1"/>
    <property type="molecule type" value="Genomic_DNA"/>
</dbReference>
<protein>
    <recommendedName>
        <fullName evidence="8">ESX secretion-associated protein EspG</fullName>
    </recommendedName>
</protein>
<dbReference type="Proteomes" id="UP000062973">
    <property type="component" value="Chromosome"/>
</dbReference>
<feature type="region of interest" description="Disordered" evidence="5">
    <location>
        <begin position="132"/>
        <end position="159"/>
    </location>
</feature>
<sequence>MVSRFDFTLGSVEAVVVGRALGVDVRVFPLRISHTTVDPLRFARLALRVHEDLQDRGLSTRGELDPGVRTAFELLGDHRVTVTASGTDSRAGDLALHAATDGAQALVIRQAPGEDRLWFSLFPDEELVPRVAGSLTPADPAPGTPLSVSRREDERPRSALAALRQAEEEFDEEETEAFGSLQVTTVVRSRRPARARAVSEEDRLDEVLAAPRRGGGYFTAHGRGRHGERRSAIPVTWLDTEDGRYLVSTRTDATGTITATYAPAGFPAVAEAVRDMIAAVY</sequence>
<evidence type="ECO:0000313" key="6">
    <source>
        <dbReference type="EMBL" id="AIJ22381.1"/>
    </source>
</evidence>
<comment type="similarity">
    <text evidence="2">Belongs to the EspG family.</text>
</comment>
<accession>A0A076MTZ6</accession>
<dbReference type="eggNOG" id="ENOG5033SCZ">
    <property type="taxonomic scope" value="Bacteria"/>
</dbReference>
<comment type="subcellular location">
    <subcellularLocation>
        <location evidence="1">Cytoplasm</location>
    </subcellularLocation>
</comment>
<dbReference type="HOGENOM" id="CLU_982245_0_0_11"/>
<gene>
    <name evidence="6" type="ORF">AMETH_2289</name>
</gene>
<name>A0A076MTZ6_AMYME</name>
<reference evidence="6 7" key="1">
    <citation type="submission" date="2014-07" db="EMBL/GenBank/DDBJ databases">
        <title>Whole Genome Sequence of the Amycolatopsis methanolica 239.</title>
        <authorList>
            <person name="Tang B."/>
        </authorList>
    </citation>
    <scope>NUCLEOTIDE SEQUENCE [LARGE SCALE GENOMIC DNA]</scope>
    <source>
        <strain evidence="6 7">239</strain>
    </source>
</reference>
<evidence type="ECO:0008006" key="8">
    <source>
        <dbReference type="Google" id="ProtNLM"/>
    </source>
</evidence>
<evidence type="ECO:0000256" key="5">
    <source>
        <dbReference type="SAM" id="MobiDB-lite"/>
    </source>
</evidence>
<organism evidence="6 7">
    <name type="scientific">Amycolatopsis methanolica 239</name>
    <dbReference type="NCBI Taxonomy" id="1068978"/>
    <lineage>
        <taxon>Bacteria</taxon>
        <taxon>Bacillati</taxon>
        <taxon>Actinomycetota</taxon>
        <taxon>Actinomycetes</taxon>
        <taxon>Pseudonocardiales</taxon>
        <taxon>Pseudonocardiaceae</taxon>
        <taxon>Amycolatopsis</taxon>
        <taxon>Amycolatopsis methanolica group</taxon>
    </lineage>
</organism>